<feature type="transmembrane region" description="Helical" evidence="1">
    <location>
        <begin position="180"/>
        <end position="198"/>
    </location>
</feature>
<evidence type="ECO:0000259" key="2">
    <source>
        <dbReference type="PROSITE" id="PS51082"/>
    </source>
</evidence>
<reference evidence="3" key="2">
    <citation type="submission" date="2020-08" db="EMBL/GenBank/DDBJ databases">
        <authorList>
            <person name="Chen M."/>
            <person name="Teng W."/>
            <person name="Zhao L."/>
            <person name="Hu C."/>
            <person name="Zhou Y."/>
            <person name="Han B."/>
            <person name="Song L."/>
            <person name="Shu W."/>
        </authorList>
    </citation>
    <scope>NUCLEOTIDE SEQUENCE</scope>
    <source>
        <strain evidence="3">FACHB-1375</strain>
    </source>
</reference>
<organism evidence="3 4">
    <name type="scientific">Aerosakkonema funiforme FACHB-1375</name>
    <dbReference type="NCBI Taxonomy" id="2949571"/>
    <lineage>
        <taxon>Bacteria</taxon>
        <taxon>Bacillati</taxon>
        <taxon>Cyanobacteriota</taxon>
        <taxon>Cyanophyceae</taxon>
        <taxon>Oscillatoriophycideae</taxon>
        <taxon>Aerosakkonematales</taxon>
        <taxon>Aerosakkonemataceae</taxon>
        <taxon>Aerosakkonema</taxon>
    </lineage>
</organism>
<gene>
    <name evidence="3" type="ORF">H6G03_30330</name>
</gene>
<dbReference type="Proteomes" id="UP000641646">
    <property type="component" value="Unassembled WGS sequence"/>
</dbReference>
<reference evidence="3" key="1">
    <citation type="journal article" date="2015" name="ISME J.">
        <title>Draft Genome Sequence of Streptomyces incarnatus NRRL8089, which Produces the Nucleoside Antibiotic Sinefungin.</title>
        <authorList>
            <person name="Oshima K."/>
            <person name="Hattori M."/>
            <person name="Shimizu H."/>
            <person name="Fukuda K."/>
            <person name="Nemoto M."/>
            <person name="Inagaki K."/>
            <person name="Tamura T."/>
        </authorList>
    </citation>
    <scope>NUCLEOTIDE SEQUENCE</scope>
    <source>
        <strain evidence="3">FACHB-1375</strain>
    </source>
</reference>
<proteinExistence type="predicted"/>
<keyword evidence="1" id="KW-0812">Transmembrane</keyword>
<accession>A0A926VK68</accession>
<evidence type="ECO:0000256" key="1">
    <source>
        <dbReference type="SAM" id="Phobius"/>
    </source>
</evidence>
<dbReference type="InterPro" id="IPR003124">
    <property type="entry name" value="WH2_dom"/>
</dbReference>
<feature type="transmembrane region" description="Helical" evidence="1">
    <location>
        <begin position="39"/>
        <end position="63"/>
    </location>
</feature>
<sequence length="234" mass="26350">MLEKKIDGKNYFNVLIGLLRDRQNFMEEIRQGVRLQHKIIALLVCSSLFFGIYGAIIGLYHSVPQSLSAAIKLPCLYLLTLLICLPTLFIFNIFFGSRRSLTQHFLLVLTTASVISALLLGFAPVTLFFLITTDNYQFFKLLNVAIFILTGVIGVNSLYQGMQLISEEDTEGQGARKKILQFWLILYGFVGSQLGWIIRPIFGNPASPFELVRQMQGNIFMDIGNAIAEVLGFR</sequence>
<feature type="transmembrane region" description="Helical" evidence="1">
    <location>
        <begin position="69"/>
        <end position="94"/>
    </location>
</feature>
<dbReference type="AlphaFoldDB" id="A0A926VK68"/>
<dbReference type="GO" id="GO:0003779">
    <property type="term" value="F:actin binding"/>
    <property type="evidence" value="ECO:0007669"/>
    <property type="project" value="InterPro"/>
</dbReference>
<keyword evidence="1" id="KW-1133">Transmembrane helix</keyword>
<protein>
    <submittedName>
        <fullName evidence="3">Actin-binding WH2 domain-containing protein</fullName>
    </submittedName>
</protein>
<feature type="domain" description="WH2" evidence="2">
    <location>
        <begin position="21"/>
        <end position="38"/>
    </location>
</feature>
<dbReference type="EMBL" id="JACJPW010000116">
    <property type="protein sequence ID" value="MBD2185325.1"/>
    <property type="molecule type" value="Genomic_DNA"/>
</dbReference>
<dbReference type="PROSITE" id="PS51082">
    <property type="entry name" value="WH2"/>
    <property type="match status" value="1"/>
</dbReference>
<feature type="transmembrane region" description="Helical" evidence="1">
    <location>
        <begin position="138"/>
        <end position="159"/>
    </location>
</feature>
<evidence type="ECO:0000313" key="3">
    <source>
        <dbReference type="EMBL" id="MBD2185325.1"/>
    </source>
</evidence>
<keyword evidence="4" id="KW-1185">Reference proteome</keyword>
<dbReference type="RefSeq" id="WP_190473474.1">
    <property type="nucleotide sequence ID" value="NZ_JACJPW010000116.1"/>
</dbReference>
<keyword evidence="1" id="KW-0472">Membrane</keyword>
<evidence type="ECO:0000313" key="4">
    <source>
        <dbReference type="Proteomes" id="UP000641646"/>
    </source>
</evidence>
<name>A0A926VK68_9CYAN</name>
<feature type="transmembrane region" description="Helical" evidence="1">
    <location>
        <begin position="106"/>
        <end position="132"/>
    </location>
</feature>
<comment type="caution">
    <text evidence="3">The sequence shown here is derived from an EMBL/GenBank/DDBJ whole genome shotgun (WGS) entry which is preliminary data.</text>
</comment>